<dbReference type="CDD" id="cd03377">
    <property type="entry name" value="TPP_PFOR_PNO"/>
    <property type="match status" value="1"/>
</dbReference>
<feature type="domain" description="4Fe-4S ferredoxin-type" evidence="13">
    <location>
        <begin position="738"/>
        <end position="768"/>
    </location>
</feature>
<dbReference type="Gene3D" id="3.30.70.20">
    <property type="match status" value="1"/>
</dbReference>
<feature type="binding site" evidence="10">
    <location>
        <position position="849"/>
    </location>
    <ligand>
        <name>thiamine diphosphate</name>
        <dbReference type="ChEBI" id="CHEBI:58937"/>
    </ligand>
</feature>
<dbReference type="Gene3D" id="4.10.780.10">
    <property type="entry name" value="Pyruvate-flavodoxin oxidoreductase, EKR domain"/>
    <property type="match status" value="1"/>
</dbReference>
<feature type="binding site" evidence="12">
    <location>
        <position position="824"/>
    </location>
    <ligand>
        <name>[4Fe-4S] cluster</name>
        <dbReference type="ChEBI" id="CHEBI:49883"/>
        <label>3</label>
    </ligand>
</feature>
<dbReference type="PROSITE" id="PS51379">
    <property type="entry name" value="4FE4S_FER_2"/>
    <property type="match status" value="2"/>
</dbReference>
<dbReference type="SUPFAM" id="SSF53323">
    <property type="entry name" value="Pyruvate-ferredoxin oxidoreductase, PFOR, domain III"/>
    <property type="match status" value="1"/>
</dbReference>
<feature type="binding site" evidence="12">
    <location>
        <position position="694"/>
    </location>
    <ligand>
        <name>[4Fe-4S] cluster</name>
        <dbReference type="ChEBI" id="CHEBI:49883"/>
        <label>1</label>
    </ligand>
</feature>
<feature type="binding site" evidence="10">
    <location>
        <position position="826"/>
    </location>
    <ligand>
        <name>thiamine diphosphate</name>
        <dbReference type="ChEBI" id="CHEBI:58937"/>
    </ligand>
</feature>
<dbReference type="Pfam" id="PF10371">
    <property type="entry name" value="EKR"/>
    <property type="match status" value="1"/>
</dbReference>
<feature type="binding site" evidence="12">
    <location>
        <position position="697"/>
    </location>
    <ligand>
        <name>[4Fe-4S] cluster</name>
        <dbReference type="ChEBI" id="CHEBI:49883"/>
        <label>1</label>
    </ligand>
</feature>
<dbReference type="FunFam" id="3.40.50.920:FF:000007">
    <property type="entry name" value="Pyruvate:ferredoxin (Flavodoxin) oxidoreductase"/>
    <property type="match status" value="1"/>
</dbReference>
<feature type="site" description="Important for catalytic activity" evidence="11">
    <location>
        <position position="1005"/>
    </location>
</feature>
<keyword evidence="3 12" id="KW-0004">4Fe-4S</keyword>
<feature type="site" description="Important for catalytic activity" evidence="11">
    <location>
        <position position="115"/>
    </location>
</feature>
<dbReference type="Pfam" id="PF01558">
    <property type="entry name" value="POR"/>
    <property type="match status" value="1"/>
</dbReference>
<feature type="domain" description="4Fe-4S ferredoxin-type" evidence="13">
    <location>
        <begin position="682"/>
        <end position="711"/>
    </location>
</feature>
<feature type="binding site" evidence="10">
    <location>
        <position position="32"/>
    </location>
    <ligand>
        <name>pyruvate</name>
        <dbReference type="ChEBI" id="CHEBI:15361"/>
    </ligand>
</feature>
<dbReference type="Pfam" id="PF01855">
    <property type="entry name" value="POR_N"/>
    <property type="match status" value="1"/>
</dbReference>
<feature type="binding site" evidence="12">
    <location>
        <position position="1080"/>
    </location>
    <ligand>
        <name>[4Fe-4S] cluster</name>
        <dbReference type="ChEBI" id="CHEBI:49883"/>
        <label>3</label>
    </ligand>
</feature>
<dbReference type="InterPro" id="IPR011895">
    <property type="entry name" value="Pyrv_flavodox_OxRed"/>
</dbReference>
<dbReference type="InterPro" id="IPR037112">
    <property type="entry name" value="Pyrv-flavodox_OxR_EKR_sf"/>
</dbReference>
<dbReference type="FunFam" id="3.30.70.20:FF:000022">
    <property type="entry name" value="Pyruvate:ferredoxin (Flavodoxin) oxidoreductase"/>
    <property type="match status" value="1"/>
</dbReference>
<feature type="binding site" evidence="12">
    <location>
        <position position="691"/>
    </location>
    <ligand>
        <name>[4Fe-4S] cluster</name>
        <dbReference type="ChEBI" id="CHEBI:49883"/>
        <label>1</label>
    </ligand>
</feature>
<dbReference type="InterPro" id="IPR019456">
    <property type="entry name" value="Pyrv-flavodox_OxRtase_EKR"/>
</dbReference>
<dbReference type="Gene3D" id="3.40.920.10">
    <property type="entry name" value="Pyruvate-ferredoxin oxidoreductase, PFOR, domain III"/>
    <property type="match status" value="1"/>
</dbReference>
<dbReference type="InterPro" id="IPR009014">
    <property type="entry name" value="Transketo_C/PFOR_II"/>
</dbReference>
<evidence type="ECO:0000313" key="15">
    <source>
        <dbReference type="Proteomes" id="UP000230914"/>
    </source>
</evidence>
<gene>
    <name evidence="14" type="primary">nifJ</name>
    <name evidence="14" type="ORF">CSA55_02170</name>
</gene>
<dbReference type="InterPro" id="IPR050722">
    <property type="entry name" value="Pyruvate:ferred/Flavod_OxRd"/>
</dbReference>
<evidence type="ECO:0000256" key="1">
    <source>
        <dbReference type="ARBA" id="ARBA00009032"/>
    </source>
</evidence>
<dbReference type="InterPro" id="IPR002869">
    <property type="entry name" value="Pyrv_flavodox_OxRed_cen"/>
</dbReference>
<comment type="similarity">
    <text evidence="1 9">Belongs to the pyruvate:ferredoxin/flavodoxin oxidoreductase family.</text>
</comment>
<dbReference type="SUPFAM" id="SSF52922">
    <property type="entry name" value="TK C-terminal domain-like"/>
    <property type="match status" value="1"/>
</dbReference>
<keyword evidence="6 9" id="KW-0560">Oxidoreductase</keyword>
<dbReference type="Pfam" id="PF12838">
    <property type="entry name" value="Fer4_7"/>
    <property type="match status" value="1"/>
</dbReference>
<feature type="site" description="Important for catalytic activity" evidence="11">
    <location>
        <position position="32"/>
    </location>
</feature>
<feature type="binding site" evidence="10">
    <location>
        <position position="65"/>
    </location>
    <ligand>
        <name>thiamine diphosphate</name>
        <dbReference type="ChEBI" id="CHEBI:58937"/>
    </ligand>
</feature>
<reference evidence="14 15" key="1">
    <citation type="submission" date="2017-10" db="EMBL/GenBank/DDBJ databases">
        <title>Novel microbial diversity and functional potential in the marine mammal oral microbiome.</title>
        <authorList>
            <person name="Dudek N.K."/>
            <person name="Sun C.L."/>
            <person name="Burstein D."/>
            <person name="Kantor R.S."/>
            <person name="Aliaga Goltsman D.S."/>
            <person name="Bik E.M."/>
            <person name="Thomas B.C."/>
            <person name="Banfield J.F."/>
            <person name="Relman D.A."/>
        </authorList>
    </citation>
    <scope>NUCLEOTIDE SEQUENCE [LARGE SCALE GENOMIC DNA]</scope>
    <source>
        <strain evidence="14">DOLJORAL78_61_10</strain>
    </source>
</reference>
<dbReference type="PROSITE" id="PS00198">
    <property type="entry name" value="4FE4S_FER_1"/>
    <property type="match status" value="2"/>
</dbReference>
<feature type="binding site" evidence="10">
    <location>
        <position position="115"/>
    </location>
    <ligand>
        <name>pyruvate</name>
        <dbReference type="ChEBI" id="CHEBI:15361"/>
    </ligand>
</feature>
<keyword evidence="8 12" id="KW-0411">Iron-sulfur</keyword>
<name>A0A2G6KC60_9ACTN</name>
<evidence type="ECO:0000256" key="11">
    <source>
        <dbReference type="PIRSR" id="PIRSR000159-2"/>
    </source>
</evidence>
<dbReference type="GO" id="GO:0016903">
    <property type="term" value="F:oxidoreductase activity, acting on the aldehyde or oxo group of donors"/>
    <property type="evidence" value="ECO:0007669"/>
    <property type="project" value="InterPro"/>
</dbReference>
<evidence type="ECO:0000256" key="2">
    <source>
        <dbReference type="ARBA" id="ARBA00022448"/>
    </source>
</evidence>
<accession>A0A2G6KC60</accession>
<dbReference type="GO" id="GO:0000287">
    <property type="term" value="F:magnesium ion binding"/>
    <property type="evidence" value="ECO:0007669"/>
    <property type="project" value="UniProtKB-ARBA"/>
</dbReference>
<dbReference type="PIRSF" id="PIRSF000159">
    <property type="entry name" value="NifJ"/>
    <property type="match status" value="1"/>
</dbReference>
<keyword evidence="5 9" id="KW-0249">Electron transport</keyword>
<dbReference type="SUPFAM" id="SSF54862">
    <property type="entry name" value="4Fe-4S ferredoxins"/>
    <property type="match status" value="1"/>
</dbReference>
<feature type="binding site" evidence="12">
    <location>
        <position position="849"/>
    </location>
    <ligand>
        <name>[4Fe-4S] cluster</name>
        <dbReference type="ChEBI" id="CHEBI:49883"/>
        <label>3</label>
    </ligand>
</feature>
<dbReference type="CDD" id="cd07034">
    <property type="entry name" value="TPP_PYR_PFOR_IOR-alpha_like"/>
    <property type="match status" value="1"/>
</dbReference>
<dbReference type="GO" id="GO:0051539">
    <property type="term" value="F:4 iron, 4 sulfur cluster binding"/>
    <property type="evidence" value="ECO:0007669"/>
    <property type="project" value="UniProtKB-KW"/>
</dbReference>
<keyword evidence="14" id="KW-0670">Pyruvate</keyword>
<evidence type="ECO:0000256" key="8">
    <source>
        <dbReference type="ARBA" id="ARBA00023014"/>
    </source>
</evidence>
<dbReference type="Proteomes" id="UP000230914">
    <property type="component" value="Unassembled WGS sequence"/>
</dbReference>
<keyword evidence="2 9" id="KW-0813">Transport</keyword>
<feature type="binding site" evidence="12">
    <location>
        <position position="821"/>
    </location>
    <ligand>
        <name>[4Fe-4S] cluster</name>
        <dbReference type="ChEBI" id="CHEBI:49883"/>
        <label>3</label>
    </ligand>
</feature>
<dbReference type="InterPro" id="IPR019752">
    <property type="entry name" value="Pyrv/ketoisovalerate_OxRed_cat"/>
</dbReference>
<feature type="binding site" evidence="12">
    <location>
        <position position="750"/>
    </location>
    <ligand>
        <name>[4Fe-4S] cluster</name>
        <dbReference type="ChEBI" id="CHEBI:49883"/>
        <label>2</label>
    </ligand>
</feature>
<dbReference type="EMBL" id="PDSL01000035">
    <property type="protein sequence ID" value="PIE33247.1"/>
    <property type="molecule type" value="Genomic_DNA"/>
</dbReference>
<dbReference type="InterPro" id="IPR029061">
    <property type="entry name" value="THDP-binding"/>
</dbReference>
<feature type="site" description="Important for catalytic activity" evidence="11">
    <location>
        <position position="65"/>
    </location>
</feature>
<evidence type="ECO:0000259" key="13">
    <source>
        <dbReference type="PROSITE" id="PS51379"/>
    </source>
</evidence>
<evidence type="ECO:0000256" key="3">
    <source>
        <dbReference type="ARBA" id="ARBA00022485"/>
    </source>
</evidence>
<feature type="binding site" evidence="12">
    <location>
        <position position="753"/>
    </location>
    <ligand>
        <name>[4Fe-4S] cluster</name>
        <dbReference type="ChEBI" id="CHEBI:49883"/>
        <label>2</label>
    </ligand>
</feature>
<protein>
    <submittedName>
        <fullName evidence="14">Pyruvate:ferredoxin (Flavodoxin) oxidoreductase</fullName>
    </submittedName>
</protein>
<feature type="binding site" evidence="12">
    <location>
        <position position="747"/>
    </location>
    <ligand>
        <name>[4Fe-4S] cluster</name>
        <dbReference type="ChEBI" id="CHEBI:49883"/>
        <label>2</label>
    </ligand>
</feature>
<dbReference type="GO" id="GO:0022900">
    <property type="term" value="P:electron transport chain"/>
    <property type="evidence" value="ECO:0007669"/>
    <property type="project" value="InterPro"/>
</dbReference>
<evidence type="ECO:0000256" key="9">
    <source>
        <dbReference type="PIRNR" id="PIRNR000159"/>
    </source>
</evidence>
<dbReference type="InterPro" id="IPR017896">
    <property type="entry name" value="4Fe4S_Fe-S-bd"/>
</dbReference>
<dbReference type="SMART" id="SM00890">
    <property type="entry name" value="EKR"/>
    <property type="match status" value="1"/>
</dbReference>
<feature type="binding site" evidence="12">
    <location>
        <position position="757"/>
    </location>
    <ligand>
        <name>[4Fe-4S] cluster</name>
        <dbReference type="ChEBI" id="CHEBI:49883"/>
        <label>1</label>
    </ligand>
</feature>
<dbReference type="GO" id="GO:0006979">
    <property type="term" value="P:response to oxidative stress"/>
    <property type="evidence" value="ECO:0007669"/>
    <property type="project" value="TreeGrafter"/>
</dbReference>
<dbReference type="Gene3D" id="3.40.50.970">
    <property type="match status" value="2"/>
</dbReference>
<evidence type="ECO:0000256" key="6">
    <source>
        <dbReference type="ARBA" id="ARBA00023002"/>
    </source>
</evidence>
<evidence type="ECO:0000256" key="10">
    <source>
        <dbReference type="PIRSR" id="PIRSR000159-1"/>
    </source>
</evidence>
<evidence type="ECO:0000256" key="7">
    <source>
        <dbReference type="ARBA" id="ARBA00023004"/>
    </source>
</evidence>
<evidence type="ECO:0000313" key="14">
    <source>
        <dbReference type="EMBL" id="PIE33247.1"/>
    </source>
</evidence>
<feature type="binding site" evidence="10">
    <location>
        <begin position="1000"/>
        <end position="1005"/>
    </location>
    <ligand>
        <name>thiamine diphosphate</name>
        <dbReference type="ChEBI" id="CHEBI:58937"/>
    </ligand>
</feature>
<dbReference type="PANTHER" id="PTHR32154">
    <property type="entry name" value="PYRUVATE-FLAVODOXIN OXIDOREDUCTASE-RELATED"/>
    <property type="match status" value="1"/>
</dbReference>
<feature type="binding site" evidence="10">
    <location>
        <begin position="971"/>
        <end position="974"/>
    </location>
    <ligand>
        <name>thiamine diphosphate</name>
        <dbReference type="ChEBI" id="CHEBI:58937"/>
    </ligand>
</feature>
<dbReference type="PANTHER" id="PTHR32154:SF0">
    <property type="entry name" value="PYRUVATE-FLAVODOXIN OXIDOREDUCTASE-RELATED"/>
    <property type="match status" value="1"/>
</dbReference>
<feature type="binding site" evidence="12">
    <location>
        <position position="701"/>
    </location>
    <ligand>
        <name>[4Fe-4S] cluster</name>
        <dbReference type="ChEBI" id="CHEBI:49883"/>
        <label>2</label>
    </ligand>
</feature>
<dbReference type="FunFam" id="3.40.50.970:FF:000012">
    <property type="entry name" value="Pyruvate:ferredoxin (Flavodoxin) oxidoreductase"/>
    <property type="match status" value="1"/>
</dbReference>
<dbReference type="SUPFAM" id="SSF52518">
    <property type="entry name" value="Thiamin diphosphate-binding fold (THDP-binding)"/>
    <property type="match status" value="2"/>
</dbReference>
<keyword evidence="7 12" id="KW-0408">Iron</keyword>
<comment type="caution">
    <text evidence="14">The sequence shown here is derived from an EMBL/GenBank/DDBJ whole genome shotgun (WGS) entry which is preliminary data.</text>
</comment>
<dbReference type="InterPro" id="IPR033412">
    <property type="entry name" value="PFOR_II"/>
</dbReference>
<dbReference type="NCBIfam" id="TIGR02176">
    <property type="entry name" value="pyruv_ox_red"/>
    <property type="match status" value="1"/>
</dbReference>
<dbReference type="Pfam" id="PF17147">
    <property type="entry name" value="PFOR_II"/>
    <property type="match status" value="1"/>
</dbReference>
<evidence type="ECO:0000256" key="12">
    <source>
        <dbReference type="PIRSR" id="PIRSR000159-50"/>
    </source>
</evidence>
<sequence length="1202" mass="129859">MVDMGLVSLDGNEAAAKVAYALSEVIAIYPITPASPMGEHADAWSSSRIENAWGSVPEVIEMQSEAGAAGTLHGALQTGALGTTFTASQGLLLMLPNMFKIAGELTPTVIHVAARAVATHALSIFGDHSDVMAARSTGFAMLCASSVQEAHDFAAVSHSATLRSRVPFLHFFDGFRTSHEVNTIELLDVDEIKSLVRDDDIAAHKLRRLRPSAPVLRGTAQNPDVFFQGREAANSYYDAVAGHVTDVFDELAEITGRRYHLVDYVGAPDAERVIVMMGSGAGAAAEAVEKMNAEGEKVGLITIRLYRPFPMEAFLAALPDTVTGISVLDRTKEPGATGEPLLQDVVLTLADAGRGAIATIGGRYGLGSKEFTPAMAKAALDELTADEPKRRFTVGIADDVTHLSLKIDENFHIESENKSAVFYALGSDGTVGANKASVKIIGDVPGLKAQGYFVYDSKKSGSMTVSHLRYGPADIQATYLVDRADLVACHQFGLLDRFDILESAKPGSTLLLNAPYPASELWEHLPAYLRRGIIDLGLKVYTIDAAKIARNNKMPGRINTVMQPCFFALAEVMPTQQAVDAINASIEKAYGRRGRLVVERNMASVADALGALEEVLVPATSEIPADAAIGIPDFNSGETFIDRVTATMFAGQGDHLPVSALPVDGTFPTATTKYEKRKLAVDIPIWEPDICIGCGKCAIVCPHAAIRLKAYEPDTIADAPDTFKTKAFRSRELKGYQLTVQVAPDDCTGCGVCVDVCPAKDKTDVKRKAINMTDALVHADDERTSWEYFLDIPQLDRTLVAHNTVKNSQLLEPLFEFSGACSGCGETPYVKLLTQLFGDRLVVANATGCSSIYGGNLPTTPWAKNAKGYGPAWSNSLFEDNAEFGLGMRLGIEHHHREADRLVDELGDQIGRELADEILANTQPTEADIFTQRERVEQLMAKLADIDDPRARRLESIGDELVRSSTWIVGGDGWAYDIGYGGVDHVLSSGRNINLLVLDTEVYSNTGGQASKATPLGAIAKFAHAGKSTGKKDLGAVARSYGDVYVAQVALGGNDMQTVKAFLEADAWDGPSLIIAYSTCIAHGINMTTSMAHQKDAVKSGYWPLYRYQPSVDDHEHPFHLDSRAPSIPLREFALKEARYAMLARADKARSDQMLDLAQAAIDERWHLYSQYADIERAIPHLDDAVDDLDDDLDTDKESSDA</sequence>
<dbReference type="InterPro" id="IPR002880">
    <property type="entry name" value="Pyrv_Fd/Flavodoxin_OxRdtase_N"/>
</dbReference>
<comment type="cofactor">
    <cofactor evidence="12">
        <name>[4Fe-4S] cluster</name>
        <dbReference type="ChEBI" id="CHEBI:49883"/>
    </cofactor>
    <text evidence="12">Binds 3 [4Fe-4S] clusters per subunit.</text>
</comment>
<dbReference type="AlphaFoldDB" id="A0A2G6KC60"/>
<evidence type="ECO:0000256" key="5">
    <source>
        <dbReference type="ARBA" id="ARBA00022982"/>
    </source>
</evidence>
<dbReference type="Gene3D" id="3.40.50.920">
    <property type="match status" value="1"/>
</dbReference>
<keyword evidence="4 12" id="KW-0479">Metal-binding</keyword>
<organism evidence="14 15">
    <name type="scientific">Ilumatobacter coccineus</name>
    <dbReference type="NCBI Taxonomy" id="467094"/>
    <lineage>
        <taxon>Bacteria</taxon>
        <taxon>Bacillati</taxon>
        <taxon>Actinomycetota</taxon>
        <taxon>Acidimicrobiia</taxon>
        <taxon>Acidimicrobiales</taxon>
        <taxon>Ilumatobacteraceae</taxon>
        <taxon>Ilumatobacter</taxon>
    </lineage>
</organism>
<dbReference type="InterPro" id="IPR017900">
    <property type="entry name" value="4Fe4S_Fe_S_CS"/>
</dbReference>
<proteinExistence type="inferred from homology"/>
<evidence type="ECO:0000256" key="4">
    <source>
        <dbReference type="ARBA" id="ARBA00022723"/>
    </source>
</evidence>
<dbReference type="GO" id="GO:0005506">
    <property type="term" value="F:iron ion binding"/>
    <property type="evidence" value="ECO:0007669"/>
    <property type="project" value="InterPro"/>
</dbReference>
<dbReference type="FunFam" id="3.40.50.970:FF:000041">
    <property type="entry name" value="Pyruvate:ferredoxin (Flavodoxin) oxidoreductase"/>
    <property type="match status" value="1"/>
</dbReference>